<feature type="compositionally biased region" description="Polar residues" evidence="2">
    <location>
        <begin position="293"/>
        <end position="304"/>
    </location>
</feature>
<evidence type="ECO:0000256" key="2">
    <source>
        <dbReference type="SAM" id="MobiDB-lite"/>
    </source>
</evidence>
<dbReference type="SMART" id="SM00343">
    <property type="entry name" value="ZnF_C2HC"/>
    <property type="match status" value="2"/>
</dbReference>
<dbReference type="Gene3D" id="4.10.60.10">
    <property type="entry name" value="Zinc finger, CCHC-type"/>
    <property type="match status" value="1"/>
</dbReference>
<dbReference type="PROSITE" id="PS50158">
    <property type="entry name" value="ZF_CCHC"/>
    <property type="match status" value="1"/>
</dbReference>
<feature type="region of interest" description="Disordered" evidence="2">
    <location>
        <begin position="293"/>
        <end position="334"/>
    </location>
</feature>
<evidence type="ECO:0000259" key="3">
    <source>
        <dbReference type="PROSITE" id="PS50158"/>
    </source>
</evidence>
<keyword evidence="1" id="KW-0862">Zinc</keyword>
<dbReference type="InterPro" id="IPR036875">
    <property type="entry name" value="Znf_CCHC_sf"/>
</dbReference>
<feature type="domain" description="CCHC-type" evidence="3">
    <location>
        <begin position="246"/>
        <end position="261"/>
    </location>
</feature>
<feature type="compositionally biased region" description="Basic residues" evidence="2">
    <location>
        <begin position="307"/>
        <end position="327"/>
    </location>
</feature>
<keyword evidence="1" id="KW-0863">Zinc-finger</keyword>
<dbReference type="AlphaFoldDB" id="A0ABD2XF36"/>
<dbReference type="EMBL" id="JBJJXI010000031">
    <property type="protein sequence ID" value="KAL3403256.1"/>
    <property type="molecule type" value="Genomic_DNA"/>
</dbReference>
<comment type="caution">
    <text evidence="4">The sequence shown here is derived from an EMBL/GenBank/DDBJ whole genome shotgun (WGS) entry which is preliminary data.</text>
</comment>
<dbReference type="InterPro" id="IPR001878">
    <property type="entry name" value="Znf_CCHC"/>
</dbReference>
<sequence>MQSGRLASRIAPSSSYINEAPVLNARNCLKREEYFGSKPTDSAGVSTKEKYPFHLVGRGPNDLWYEEMKKVAYSIEGMLKQQLEIATENQIILKKILEVQCAVTTSTNENSTESKIINNGSREISKFERNLMVAEIRNILYSMKRLAKEKARDFIERFERLTNDFDKYNDSEMPDSEKAELFFHIVGDTCPLFKSTCNLSKSVTGTQMKYDDMRVCLLDIESEIYPNERPPKTHNSPERPSLAETKCHRCNVRGHWAGECPLANTDMYFCYKCKDIKKHKSDYCPKNTQQVVSESESDSDFTPNRRSSFRGRGRGRGRGKNMFRGKNRYNPFAK</sequence>
<dbReference type="GO" id="GO:0008270">
    <property type="term" value="F:zinc ion binding"/>
    <property type="evidence" value="ECO:0007669"/>
    <property type="project" value="UniProtKB-KW"/>
</dbReference>
<proteinExistence type="predicted"/>
<dbReference type="SUPFAM" id="SSF57756">
    <property type="entry name" value="Retrovirus zinc finger-like domains"/>
    <property type="match status" value="1"/>
</dbReference>
<organism evidence="4 5">
    <name type="scientific">Trichogramma kaykai</name>
    <dbReference type="NCBI Taxonomy" id="54128"/>
    <lineage>
        <taxon>Eukaryota</taxon>
        <taxon>Metazoa</taxon>
        <taxon>Ecdysozoa</taxon>
        <taxon>Arthropoda</taxon>
        <taxon>Hexapoda</taxon>
        <taxon>Insecta</taxon>
        <taxon>Pterygota</taxon>
        <taxon>Neoptera</taxon>
        <taxon>Endopterygota</taxon>
        <taxon>Hymenoptera</taxon>
        <taxon>Apocrita</taxon>
        <taxon>Proctotrupomorpha</taxon>
        <taxon>Chalcidoidea</taxon>
        <taxon>Trichogrammatidae</taxon>
        <taxon>Trichogramma</taxon>
    </lineage>
</organism>
<gene>
    <name evidence="4" type="ORF">TKK_003861</name>
</gene>
<evidence type="ECO:0000313" key="5">
    <source>
        <dbReference type="Proteomes" id="UP001627154"/>
    </source>
</evidence>
<keyword evidence="5" id="KW-1185">Reference proteome</keyword>
<dbReference type="Proteomes" id="UP001627154">
    <property type="component" value="Unassembled WGS sequence"/>
</dbReference>
<keyword evidence="1" id="KW-0479">Metal-binding</keyword>
<protein>
    <recommendedName>
        <fullName evidence="3">CCHC-type domain-containing protein</fullName>
    </recommendedName>
</protein>
<evidence type="ECO:0000256" key="1">
    <source>
        <dbReference type="PROSITE-ProRule" id="PRU00047"/>
    </source>
</evidence>
<reference evidence="4 5" key="1">
    <citation type="journal article" date="2024" name="bioRxiv">
        <title>A reference genome for Trichogramma kaykai: A tiny desert-dwelling parasitoid wasp with competing sex-ratio distorters.</title>
        <authorList>
            <person name="Culotta J."/>
            <person name="Lindsey A.R."/>
        </authorList>
    </citation>
    <scope>NUCLEOTIDE SEQUENCE [LARGE SCALE GENOMIC DNA]</scope>
    <source>
        <strain evidence="4 5">KSX58</strain>
    </source>
</reference>
<name>A0ABD2XF36_9HYME</name>
<accession>A0ABD2XF36</accession>
<evidence type="ECO:0000313" key="4">
    <source>
        <dbReference type="EMBL" id="KAL3403256.1"/>
    </source>
</evidence>